<dbReference type="AlphaFoldDB" id="A0A0C3F208"/>
<dbReference type="HOGENOM" id="CLU_112567_1_1_1"/>
<dbReference type="InterPro" id="IPR036291">
    <property type="entry name" value="NAD(P)-bd_dom_sf"/>
</dbReference>
<keyword evidence="3" id="KW-1185">Reference proteome</keyword>
<dbReference type="Pfam" id="PF13380">
    <property type="entry name" value="CoA_binding_2"/>
    <property type="match status" value="1"/>
</dbReference>
<evidence type="ECO:0000313" key="2">
    <source>
        <dbReference type="EMBL" id="KIM78830.1"/>
    </source>
</evidence>
<dbReference type="InParanoid" id="A0A0C3F208"/>
<protein>
    <recommendedName>
        <fullName evidence="1">CoA-binding domain-containing protein</fullName>
    </recommendedName>
</protein>
<feature type="domain" description="CoA-binding" evidence="1">
    <location>
        <begin position="19"/>
        <end position="148"/>
    </location>
</feature>
<dbReference type="InterPro" id="IPR003781">
    <property type="entry name" value="CoA-bd"/>
</dbReference>
<dbReference type="PANTHER" id="PTHR33303:SF2">
    <property type="entry name" value="COA-BINDING DOMAIN-CONTAINING PROTEIN"/>
    <property type="match status" value="1"/>
</dbReference>
<dbReference type="Gene3D" id="3.40.50.720">
    <property type="entry name" value="NAD(P)-binding Rossmann-like Domain"/>
    <property type="match status" value="1"/>
</dbReference>
<accession>A0A0C3F208</accession>
<evidence type="ECO:0000313" key="3">
    <source>
        <dbReference type="Proteomes" id="UP000054166"/>
    </source>
</evidence>
<dbReference type="EMBL" id="KN833013">
    <property type="protein sequence ID" value="KIM78830.1"/>
    <property type="molecule type" value="Genomic_DNA"/>
</dbReference>
<dbReference type="OrthoDB" id="5138418at2759"/>
<gene>
    <name evidence="2" type="ORF">PILCRDRAFT_823937</name>
</gene>
<organism evidence="2 3">
    <name type="scientific">Piloderma croceum (strain F 1598)</name>
    <dbReference type="NCBI Taxonomy" id="765440"/>
    <lineage>
        <taxon>Eukaryota</taxon>
        <taxon>Fungi</taxon>
        <taxon>Dikarya</taxon>
        <taxon>Basidiomycota</taxon>
        <taxon>Agaricomycotina</taxon>
        <taxon>Agaricomycetes</taxon>
        <taxon>Agaricomycetidae</taxon>
        <taxon>Atheliales</taxon>
        <taxon>Atheliaceae</taxon>
        <taxon>Piloderma</taxon>
    </lineage>
</organism>
<dbReference type="Proteomes" id="UP000054166">
    <property type="component" value="Unassembled WGS sequence"/>
</dbReference>
<dbReference type="SUPFAM" id="SSF51735">
    <property type="entry name" value="NAD(P)-binding Rossmann-fold domains"/>
    <property type="match status" value="1"/>
</dbReference>
<dbReference type="STRING" id="765440.A0A0C3F208"/>
<reference evidence="3" key="2">
    <citation type="submission" date="2015-01" db="EMBL/GenBank/DDBJ databases">
        <title>Evolutionary Origins and Diversification of the Mycorrhizal Mutualists.</title>
        <authorList>
            <consortium name="DOE Joint Genome Institute"/>
            <consortium name="Mycorrhizal Genomics Consortium"/>
            <person name="Kohler A."/>
            <person name="Kuo A."/>
            <person name="Nagy L.G."/>
            <person name="Floudas D."/>
            <person name="Copeland A."/>
            <person name="Barry K.W."/>
            <person name="Cichocki N."/>
            <person name="Veneault-Fourrey C."/>
            <person name="LaButti K."/>
            <person name="Lindquist E.A."/>
            <person name="Lipzen A."/>
            <person name="Lundell T."/>
            <person name="Morin E."/>
            <person name="Murat C."/>
            <person name="Riley R."/>
            <person name="Ohm R."/>
            <person name="Sun H."/>
            <person name="Tunlid A."/>
            <person name="Henrissat B."/>
            <person name="Grigoriev I.V."/>
            <person name="Hibbett D.S."/>
            <person name="Martin F."/>
        </authorList>
    </citation>
    <scope>NUCLEOTIDE SEQUENCE [LARGE SCALE GENOMIC DNA]</scope>
    <source>
        <strain evidence="3">F 1598</strain>
    </source>
</reference>
<sequence>MDQALTITGKQEVFLSSPKFAVVGEFTNPSRPWATKVLQWYKSHNKSVTPVDSTTDELEGIRTVRTLADLPAPSETSVSIITSAKTTLKLLEEAKALSVPALWLQPGAAGENHVQREGGENYKEKIKAYIEDNGMSSKVIFGGPCVLVQGSEILDAKAQM</sequence>
<dbReference type="PANTHER" id="PTHR33303">
    <property type="entry name" value="CYTOPLASMIC PROTEIN-RELATED"/>
    <property type="match status" value="1"/>
</dbReference>
<name>A0A0C3F208_PILCF</name>
<evidence type="ECO:0000259" key="1">
    <source>
        <dbReference type="Pfam" id="PF13380"/>
    </source>
</evidence>
<reference evidence="2 3" key="1">
    <citation type="submission" date="2014-04" db="EMBL/GenBank/DDBJ databases">
        <authorList>
            <consortium name="DOE Joint Genome Institute"/>
            <person name="Kuo A."/>
            <person name="Tarkka M."/>
            <person name="Buscot F."/>
            <person name="Kohler A."/>
            <person name="Nagy L.G."/>
            <person name="Floudas D."/>
            <person name="Copeland A."/>
            <person name="Barry K.W."/>
            <person name="Cichocki N."/>
            <person name="Veneault-Fourrey C."/>
            <person name="LaButti K."/>
            <person name="Lindquist E.A."/>
            <person name="Lipzen A."/>
            <person name="Lundell T."/>
            <person name="Morin E."/>
            <person name="Murat C."/>
            <person name="Sun H."/>
            <person name="Tunlid A."/>
            <person name="Henrissat B."/>
            <person name="Grigoriev I.V."/>
            <person name="Hibbett D.S."/>
            <person name="Martin F."/>
            <person name="Nordberg H.P."/>
            <person name="Cantor M.N."/>
            <person name="Hua S.X."/>
        </authorList>
    </citation>
    <scope>NUCLEOTIDE SEQUENCE [LARGE SCALE GENOMIC DNA]</scope>
    <source>
        <strain evidence="2 3">F 1598</strain>
    </source>
</reference>
<proteinExistence type="predicted"/>